<proteinExistence type="predicted"/>
<evidence type="ECO:0000313" key="1">
    <source>
        <dbReference type="EMBL" id="KAI0037706.1"/>
    </source>
</evidence>
<protein>
    <submittedName>
        <fullName evidence="1">Uncharacterized protein</fullName>
    </submittedName>
</protein>
<reference evidence="1" key="2">
    <citation type="journal article" date="2022" name="New Phytol.">
        <title>Evolutionary transition to the ectomycorrhizal habit in the genomes of a hyperdiverse lineage of mushroom-forming fungi.</title>
        <authorList>
            <person name="Looney B."/>
            <person name="Miyauchi S."/>
            <person name="Morin E."/>
            <person name="Drula E."/>
            <person name="Courty P.E."/>
            <person name="Kohler A."/>
            <person name="Kuo A."/>
            <person name="LaButti K."/>
            <person name="Pangilinan J."/>
            <person name="Lipzen A."/>
            <person name="Riley R."/>
            <person name="Andreopoulos W."/>
            <person name="He G."/>
            <person name="Johnson J."/>
            <person name="Nolan M."/>
            <person name="Tritt A."/>
            <person name="Barry K.W."/>
            <person name="Grigoriev I.V."/>
            <person name="Nagy L.G."/>
            <person name="Hibbett D."/>
            <person name="Henrissat B."/>
            <person name="Matheny P.B."/>
            <person name="Labbe J."/>
            <person name="Martin F.M."/>
        </authorList>
    </citation>
    <scope>NUCLEOTIDE SEQUENCE</scope>
    <source>
        <strain evidence="1">FP105234-sp</strain>
    </source>
</reference>
<reference evidence="1" key="1">
    <citation type="submission" date="2021-02" db="EMBL/GenBank/DDBJ databases">
        <authorList>
            <consortium name="DOE Joint Genome Institute"/>
            <person name="Ahrendt S."/>
            <person name="Looney B.P."/>
            <person name="Miyauchi S."/>
            <person name="Morin E."/>
            <person name="Drula E."/>
            <person name="Courty P.E."/>
            <person name="Chicoki N."/>
            <person name="Fauchery L."/>
            <person name="Kohler A."/>
            <person name="Kuo A."/>
            <person name="Labutti K."/>
            <person name="Pangilinan J."/>
            <person name="Lipzen A."/>
            <person name="Riley R."/>
            <person name="Andreopoulos W."/>
            <person name="He G."/>
            <person name="Johnson J."/>
            <person name="Barry K.W."/>
            <person name="Grigoriev I.V."/>
            <person name="Nagy L."/>
            <person name="Hibbett D."/>
            <person name="Henrissat B."/>
            <person name="Matheny P.B."/>
            <person name="Labbe J."/>
            <person name="Martin F."/>
        </authorList>
    </citation>
    <scope>NUCLEOTIDE SEQUENCE</scope>
    <source>
        <strain evidence="1">FP105234-sp</strain>
    </source>
</reference>
<name>A0ACB8R0Q1_9AGAM</name>
<evidence type="ECO:0000313" key="2">
    <source>
        <dbReference type="Proteomes" id="UP000814033"/>
    </source>
</evidence>
<accession>A0ACB8R0Q1</accession>
<feature type="non-terminal residue" evidence="1">
    <location>
        <position position="1"/>
    </location>
</feature>
<organism evidence="1 2">
    <name type="scientific">Auriscalpium vulgare</name>
    <dbReference type="NCBI Taxonomy" id="40419"/>
    <lineage>
        <taxon>Eukaryota</taxon>
        <taxon>Fungi</taxon>
        <taxon>Dikarya</taxon>
        <taxon>Basidiomycota</taxon>
        <taxon>Agaricomycotina</taxon>
        <taxon>Agaricomycetes</taxon>
        <taxon>Russulales</taxon>
        <taxon>Auriscalpiaceae</taxon>
        <taxon>Auriscalpium</taxon>
    </lineage>
</organism>
<keyword evidence="2" id="KW-1185">Reference proteome</keyword>
<comment type="caution">
    <text evidence="1">The sequence shown here is derived from an EMBL/GenBank/DDBJ whole genome shotgun (WGS) entry which is preliminary data.</text>
</comment>
<dbReference type="EMBL" id="MU276766">
    <property type="protein sequence ID" value="KAI0037706.1"/>
    <property type="molecule type" value="Genomic_DNA"/>
</dbReference>
<sequence length="401" mass="45269">LPSNIRVLITSRPEATIVNAFRKAPQGSVATLHMDDITLAADTKEDIKIYIASQQFIVEPSLIGQLTEKAESLFQWAAVACKYISNPAPGLTTKDRIQRLLLPSSMKQFNPLDTLYDIVLNTYFKDSESHPRFKSVMSQLLATFEPLSVSALTSLQVFCSPDEQKDDESVTAIVSCLGSLLSNVTVKDQPVVPLHTSFRDFLLDKRSDIFYIDIAKAHLSIVNSCLKAMQAQSGLRFNICKLTTSHLANKDVYDLQSRIEANIPSHLSYACCYWGMHLEHCGFEETLCNDMKLFFETKFLYWLEVLSLMGKVHLATQFLGYVKLWLFPQVSIVTELIILVNDMIPFLQYFGLPISRSAPHIYLSALPFAPQSSQGVWNQYKDNFPNTVLIRKGQLNKWPAL</sequence>
<feature type="non-terminal residue" evidence="1">
    <location>
        <position position="401"/>
    </location>
</feature>
<dbReference type="Proteomes" id="UP000814033">
    <property type="component" value="Unassembled WGS sequence"/>
</dbReference>
<gene>
    <name evidence="1" type="ORF">FA95DRAFT_1452180</name>
</gene>